<feature type="domain" description="C3H1-type" evidence="3">
    <location>
        <begin position="864"/>
        <end position="886"/>
    </location>
</feature>
<comment type="caution">
    <text evidence="4">The sequence shown here is derived from an EMBL/GenBank/DDBJ whole genome shotgun (WGS) entry which is preliminary data.</text>
</comment>
<protein>
    <recommendedName>
        <fullName evidence="3">C3H1-type domain-containing protein</fullName>
    </recommendedName>
</protein>
<evidence type="ECO:0000313" key="5">
    <source>
        <dbReference type="Proteomes" id="UP000288716"/>
    </source>
</evidence>
<feature type="zinc finger region" description="C3H1-type" evidence="1">
    <location>
        <begin position="836"/>
        <end position="861"/>
    </location>
</feature>
<dbReference type="InterPro" id="IPR027871">
    <property type="entry name" value="DUF4603"/>
</dbReference>
<keyword evidence="1" id="KW-0479">Metal-binding</keyword>
<dbReference type="PANTHER" id="PTHR17611:SF3">
    <property type="entry name" value="DNA SEGMENT, CHR 5, ERATO DOI 579, EXPRESSED"/>
    <property type="match status" value="1"/>
</dbReference>
<proteinExistence type="predicted"/>
<evidence type="ECO:0000259" key="3">
    <source>
        <dbReference type="PROSITE" id="PS50103"/>
    </source>
</evidence>
<dbReference type="InterPro" id="IPR000571">
    <property type="entry name" value="Znf_CCCH"/>
</dbReference>
<gene>
    <name evidence="4" type="ORF">B4U80_13625</name>
</gene>
<feature type="compositionally biased region" description="Basic and acidic residues" evidence="2">
    <location>
        <begin position="579"/>
        <end position="593"/>
    </location>
</feature>
<dbReference type="Gene3D" id="4.10.1000.10">
    <property type="entry name" value="Zinc finger, CCCH-type"/>
    <property type="match status" value="1"/>
</dbReference>
<accession>A0A443SRZ9</accession>
<dbReference type="STRING" id="299467.A0A443SRZ9"/>
<dbReference type="OrthoDB" id="3247158at2759"/>
<dbReference type="Pfam" id="PF15376">
    <property type="entry name" value="DUF4603"/>
    <property type="match status" value="1"/>
</dbReference>
<dbReference type="SMART" id="SM00356">
    <property type="entry name" value="ZnF_C3H1"/>
    <property type="match status" value="2"/>
</dbReference>
<feature type="compositionally biased region" description="Polar residues" evidence="2">
    <location>
        <begin position="913"/>
        <end position="932"/>
    </location>
</feature>
<feature type="zinc finger region" description="C3H1-type" evidence="1">
    <location>
        <begin position="864"/>
        <end position="886"/>
    </location>
</feature>
<feature type="domain" description="C3H1-type" evidence="3">
    <location>
        <begin position="836"/>
        <end position="861"/>
    </location>
</feature>
<dbReference type="Proteomes" id="UP000288716">
    <property type="component" value="Unassembled WGS sequence"/>
</dbReference>
<keyword evidence="1" id="KW-0863">Zinc-finger</keyword>
<dbReference type="VEuPathDB" id="VectorBase:LDEU001716"/>
<dbReference type="GO" id="GO:0008270">
    <property type="term" value="F:zinc ion binding"/>
    <property type="evidence" value="ECO:0007669"/>
    <property type="project" value="UniProtKB-KW"/>
</dbReference>
<keyword evidence="1" id="KW-0862">Zinc</keyword>
<dbReference type="Pfam" id="PF26091">
    <property type="entry name" value="PWI_CCDC43"/>
    <property type="match status" value="1"/>
</dbReference>
<evidence type="ECO:0000256" key="2">
    <source>
        <dbReference type="SAM" id="MobiDB-lite"/>
    </source>
</evidence>
<organism evidence="4 5">
    <name type="scientific">Leptotrombidium deliense</name>
    <dbReference type="NCBI Taxonomy" id="299467"/>
    <lineage>
        <taxon>Eukaryota</taxon>
        <taxon>Metazoa</taxon>
        <taxon>Ecdysozoa</taxon>
        <taxon>Arthropoda</taxon>
        <taxon>Chelicerata</taxon>
        <taxon>Arachnida</taxon>
        <taxon>Acari</taxon>
        <taxon>Acariformes</taxon>
        <taxon>Trombidiformes</taxon>
        <taxon>Prostigmata</taxon>
        <taxon>Anystina</taxon>
        <taxon>Parasitengona</taxon>
        <taxon>Trombiculoidea</taxon>
        <taxon>Trombiculidae</taxon>
        <taxon>Leptotrombidium</taxon>
    </lineage>
</organism>
<dbReference type="AlphaFoldDB" id="A0A443SRZ9"/>
<dbReference type="InterPro" id="IPR058771">
    <property type="entry name" value="PWI_CCDC43"/>
</dbReference>
<keyword evidence="5" id="KW-1185">Reference proteome</keyword>
<dbReference type="EMBL" id="NCKV01000550">
    <property type="protein sequence ID" value="RWS30326.1"/>
    <property type="molecule type" value="Genomic_DNA"/>
</dbReference>
<feature type="region of interest" description="Disordered" evidence="2">
    <location>
        <begin position="578"/>
        <end position="598"/>
    </location>
</feature>
<evidence type="ECO:0000256" key="1">
    <source>
        <dbReference type="PROSITE-ProRule" id="PRU00723"/>
    </source>
</evidence>
<sequence>MKYSRLSTRMVPSSLQDWLEEELENRGIDGVVYTRYILSLLQDDESNDEVTVNSGLCGSTLEENPNFINCCVHHNKRQHKCHSNKWVHRRYQQSSSVNGSWQKNKMLKCCECVYDECSRLTNIDQKRSVVVECLKSASEQDFEIEALVDELCAKLKEYKYSMVRSQMDSQPIDSRSADSCHELNSSPKEQAKRYYAAFPALNTTNVFESAKPVTEIPVDLNLHRVRLDNNFGPLEQRSKWDGRRIIEFAKKKDCSLEASDSSVDEELSESRQSRRLTSFGLTEKIRNPIEDITNVYNESNIYKVTSGSVGKTSNIDLRFTNADRFSHSENVVPISADFTEKERLKCVFENEIAHNDEWEHEKLKVLVSKFNNKVASLWNDEKSVRNVRKSIWCFDTNWSPQSSSTPSPKLNECIKNKWISIAPFEESSALWEPLQKHTVSYSLASATLETDVDDWFSGDKHDKFSPKVVFENKTSLSNHGDDSLFVEVPSRRNGSLSEIGDSEKQNTSNEYYLPVHEAPEKEDETSECLLTSPKTHFQPIKQDSFDEEYEDATTYEADAEVSRLVPCSSICPNNANNDLKCDNKSRSSQESKSRSLSTSLPELTLFMGPFTDNELEEDKLSIEEERHSSKACVDCEHENTKAASVSSNEENEFEELCTMLNEVLRDETNSKPFVNKVEANWFTEKEETVITSEQNASWSRFWDSSNRDFYPLNGVNSDKAAVHADEEFLIDSNVNDDVNIAAFPLDKFEENESLMNEKSLEWFAENQNEYLTLPSESYDTNVEWSAGVEYEYTNVVSEDNSDPSSVFCCWNLEKEWQKEENDSVTSQQRKVMDDCNGKRPCTFFMEGNCRRSDCKFSHDLRSITCKFWEEGCCFKGFLCPFLHGYPSVDSKNRKSNVGNPKYMIESEADFPSLSTGNSEAYLSESSESNVSPAKSKGKRFKQESNVLYRMVKKKRKKAGHQCYNEKAV</sequence>
<reference evidence="4 5" key="1">
    <citation type="journal article" date="2018" name="Gigascience">
        <title>Genomes of trombidid mites reveal novel predicted allergens and laterally-transferred genes associated with secondary metabolism.</title>
        <authorList>
            <person name="Dong X."/>
            <person name="Chaisiri K."/>
            <person name="Xia D."/>
            <person name="Armstrong S.D."/>
            <person name="Fang Y."/>
            <person name="Donnelly M.J."/>
            <person name="Kadowaki T."/>
            <person name="McGarry J.W."/>
            <person name="Darby A.C."/>
            <person name="Makepeace B.L."/>
        </authorList>
    </citation>
    <scope>NUCLEOTIDE SEQUENCE [LARGE SCALE GENOMIC DNA]</scope>
    <source>
        <strain evidence="4">UoL-UT</strain>
    </source>
</reference>
<evidence type="ECO:0000313" key="4">
    <source>
        <dbReference type="EMBL" id="RWS30326.1"/>
    </source>
</evidence>
<dbReference type="PROSITE" id="PS50103">
    <property type="entry name" value="ZF_C3H1"/>
    <property type="match status" value="2"/>
</dbReference>
<dbReference type="PANTHER" id="PTHR17611">
    <property type="entry name" value="DNA SEGMENT, CHR 5, ERATO DOI 579, EXPRESSED"/>
    <property type="match status" value="1"/>
</dbReference>
<feature type="region of interest" description="Disordered" evidence="2">
    <location>
        <begin position="913"/>
        <end position="944"/>
    </location>
</feature>
<name>A0A443SRZ9_9ACAR</name>